<dbReference type="InterPro" id="IPR058240">
    <property type="entry name" value="rSAM_sf"/>
</dbReference>
<feature type="binding site" evidence="12">
    <location>
        <position position="297"/>
    </location>
    <ligand>
        <name>[4Fe-4S] cluster</name>
        <dbReference type="ChEBI" id="CHEBI:49883"/>
        <label>2</label>
        <note>4Fe-4S-substrate</note>
    </ligand>
</feature>
<dbReference type="Pfam" id="PF06463">
    <property type="entry name" value="Mob_synth_C"/>
    <property type="match status" value="1"/>
</dbReference>
<evidence type="ECO:0000256" key="2">
    <source>
        <dbReference type="ARBA" id="ARBA00022485"/>
    </source>
</evidence>
<feature type="compositionally biased region" description="Basic and acidic residues" evidence="13">
    <location>
        <begin position="1"/>
        <end position="10"/>
    </location>
</feature>
<dbReference type="SFLD" id="SFLDS00029">
    <property type="entry name" value="Radical_SAM"/>
    <property type="match status" value="1"/>
</dbReference>
<dbReference type="InterPro" id="IPR040064">
    <property type="entry name" value="MoaA-like"/>
</dbReference>
<comment type="subunit">
    <text evidence="12">Monomer and homodimer.</text>
</comment>
<dbReference type="GO" id="GO:0061798">
    <property type="term" value="F:GTP 3',8'-cyclase activity"/>
    <property type="evidence" value="ECO:0007669"/>
    <property type="project" value="UniProtKB-UniRule"/>
</dbReference>
<evidence type="ECO:0000256" key="4">
    <source>
        <dbReference type="ARBA" id="ARBA00022723"/>
    </source>
</evidence>
<dbReference type="InterPro" id="IPR000385">
    <property type="entry name" value="MoaA_NifB_PqqE_Fe-S-bd_CS"/>
</dbReference>
<feature type="binding site" evidence="12">
    <location>
        <position position="180"/>
    </location>
    <ligand>
        <name>GTP</name>
        <dbReference type="ChEBI" id="CHEBI:37565"/>
    </ligand>
</feature>
<keyword evidence="6 12" id="KW-0408">Iron</keyword>
<dbReference type="PANTHER" id="PTHR22960">
    <property type="entry name" value="MOLYBDOPTERIN COFACTOR SYNTHESIS PROTEIN A"/>
    <property type="match status" value="1"/>
</dbReference>
<reference evidence="15" key="1">
    <citation type="journal article" date="2021" name="ISME J.">
        <title>Genomic evolution of the class Acidithiobacillia: deep-branching Proteobacteria living in extreme acidic conditions.</title>
        <authorList>
            <person name="Moya-Beltran A."/>
            <person name="Beard S."/>
            <person name="Rojas-Villalobos C."/>
            <person name="Issotta F."/>
            <person name="Gallardo Y."/>
            <person name="Ulloa R."/>
            <person name="Giaveno A."/>
            <person name="Degli Esposti M."/>
            <person name="Johnson D.B."/>
            <person name="Quatrini R."/>
        </authorList>
    </citation>
    <scope>NUCLEOTIDE SEQUENCE</scope>
    <source>
        <strain evidence="15">VAN18-1</strain>
    </source>
</reference>
<evidence type="ECO:0000256" key="11">
    <source>
        <dbReference type="ARBA" id="ARBA00048697"/>
    </source>
</evidence>
<dbReference type="SFLD" id="SFLDG01386">
    <property type="entry name" value="main_SPASM_domain-containing"/>
    <property type="match status" value="1"/>
</dbReference>
<dbReference type="InterPro" id="IPR050105">
    <property type="entry name" value="MoCo_biosynth_MoaA/MoaC"/>
</dbReference>
<keyword evidence="16" id="KW-1185">Reference proteome</keyword>
<feature type="binding site" evidence="12">
    <location>
        <position position="280"/>
    </location>
    <ligand>
        <name>[4Fe-4S] cluster</name>
        <dbReference type="ChEBI" id="CHEBI:49883"/>
        <label>2</label>
        <note>4Fe-4S-substrate</note>
    </ligand>
</feature>
<name>A0AAE3CJX7_9PROT</name>
<feature type="binding site" evidence="12">
    <location>
        <begin position="285"/>
        <end position="287"/>
    </location>
    <ligand>
        <name>GTP</name>
        <dbReference type="ChEBI" id="CHEBI:37565"/>
    </ligand>
</feature>
<keyword evidence="2 12" id="KW-0004">4Fe-4S</keyword>
<evidence type="ECO:0000256" key="10">
    <source>
        <dbReference type="ARBA" id="ARBA00023239"/>
    </source>
</evidence>
<dbReference type="GO" id="GO:0005525">
    <property type="term" value="F:GTP binding"/>
    <property type="evidence" value="ECO:0007669"/>
    <property type="project" value="UniProtKB-UniRule"/>
</dbReference>
<evidence type="ECO:0000259" key="14">
    <source>
        <dbReference type="PROSITE" id="PS51918"/>
    </source>
</evidence>
<evidence type="ECO:0000256" key="5">
    <source>
        <dbReference type="ARBA" id="ARBA00022741"/>
    </source>
</evidence>
<dbReference type="GO" id="GO:1904047">
    <property type="term" value="F:S-adenosyl-L-methionine binding"/>
    <property type="evidence" value="ECO:0007669"/>
    <property type="project" value="UniProtKB-UniRule"/>
</dbReference>
<evidence type="ECO:0000256" key="1">
    <source>
        <dbReference type="ARBA" id="ARBA00012167"/>
    </source>
</evidence>
<dbReference type="Gene3D" id="3.20.20.70">
    <property type="entry name" value="Aldolase class I"/>
    <property type="match status" value="1"/>
</dbReference>
<feature type="binding site" evidence="12">
    <location>
        <position position="52"/>
    </location>
    <ligand>
        <name>S-adenosyl-L-methionine</name>
        <dbReference type="ChEBI" id="CHEBI:59789"/>
    </ligand>
</feature>
<dbReference type="CDD" id="cd01335">
    <property type="entry name" value="Radical_SAM"/>
    <property type="match status" value="1"/>
</dbReference>
<keyword evidence="3 12" id="KW-0949">S-adenosyl-L-methionine</keyword>
<proteinExistence type="inferred from homology"/>
<dbReference type="GO" id="GO:0051539">
    <property type="term" value="F:4 iron, 4 sulfur cluster binding"/>
    <property type="evidence" value="ECO:0007669"/>
    <property type="project" value="UniProtKB-UniRule"/>
</dbReference>
<feature type="binding site" evidence="12">
    <location>
        <position position="214"/>
    </location>
    <ligand>
        <name>S-adenosyl-L-methionine</name>
        <dbReference type="ChEBI" id="CHEBI:59789"/>
    </ligand>
</feature>
<dbReference type="PROSITE" id="PS01305">
    <property type="entry name" value="MOAA_NIFB_PQQE"/>
    <property type="match status" value="1"/>
</dbReference>
<dbReference type="PANTHER" id="PTHR22960:SF0">
    <property type="entry name" value="MOLYBDENUM COFACTOR BIOSYNTHESIS PROTEIN 1"/>
    <property type="match status" value="1"/>
</dbReference>
<dbReference type="EMBL" id="JAAXYO010000126">
    <property type="protein sequence ID" value="MBU2788283.1"/>
    <property type="molecule type" value="Genomic_DNA"/>
</dbReference>
<dbReference type="SMART" id="SM00729">
    <property type="entry name" value="Elp3"/>
    <property type="match status" value="1"/>
</dbReference>
<dbReference type="Proteomes" id="UP001197378">
    <property type="component" value="Unassembled WGS sequence"/>
</dbReference>
<comment type="similarity">
    <text evidence="12">Belongs to the radical SAM superfamily. MoaA family.</text>
</comment>
<dbReference type="CDD" id="cd21117">
    <property type="entry name" value="Twitch_MoaA"/>
    <property type="match status" value="1"/>
</dbReference>
<feature type="compositionally biased region" description="Polar residues" evidence="13">
    <location>
        <begin position="11"/>
        <end position="21"/>
    </location>
</feature>
<comment type="catalytic activity">
    <reaction evidence="11 12">
        <text>GTP + AH2 + S-adenosyl-L-methionine = (8S)-3',8-cyclo-7,8-dihydroguanosine 5'-triphosphate + 5'-deoxyadenosine + L-methionine + A + H(+)</text>
        <dbReference type="Rhea" id="RHEA:49576"/>
        <dbReference type="ChEBI" id="CHEBI:13193"/>
        <dbReference type="ChEBI" id="CHEBI:15378"/>
        <dbReference type="ChEBI" id="CHEBI:17319"/>
        <dbReference type="ChEBI" id="CHEBI:17499"/>
        <dbReference type="ChEBI" id="CHEBI:37565"/>
        <dbReference type="ChEBI" id="CHEBI:57844"/>
        <dbReference type="ChEBI" id="CHEBI:59789"/>
        <dbReference type="ChEBI" id="CHEBI:131766"/>
        <dbReference type="EC" id="4.1.99.22"/>
    </reaction>
</comment>
<dbReference type="InterPro" id="IPR013483">
    <property type="entry name" value="MoaA"/>
</dbReference>
<evidence type="ECO:0000256" key="7">
    <source>
        <dbReference type="ARBA" id="ARBA00023014"/>
    </source>
</evidence>
<dbReference type="InterPro" id="IPR006638">
    <property type="entry name" value="Elp3/MiaA/NifB-like_rSAM"/>
</dbReference>
<feature type="binding site" evidence="12">
    <location>
        <position position="119"/>
    </location>
    <ligand>
        <name>GTP</name>
        <dbReference type="ChEBI" id="CHEBI:37565"/>
    </ligand>
</feature>
<dbReference type="SFLD" id="SFLDG01383">
    <property type="entry name" value="cyclic_pyranopterin_phosphate"/>
    <property type="match status" value="1"/>
</dbReference>
<feature type="binding site" evidence="12">
    <location>
        <position position="46"/>
    </location>
    <ligand>
        <name>[4Fe-4S] cluster</name>
        <dbReference type="ChEBI" id="CHEBI:49883"/>
        <label>1</label>
        <note>4Fe-4S-S-AdoMet</note>
    </ligand>
</feature>
<dbReference type="RefSeq" id="WP_215872248.1">
    <property type="nucleotide sequence ID" value="NZ_JAAXYO010000126.1"/>
</dbReference>
<dbReference type="AlphaFoldDB" id="A0AAE3CJX7"/>
<keyword evidence="9 12" id="KW-0501">Molybdenum cofactor biosynthesis</keyword>
<evidence type="ECO:0000256" key="12">
    <source>
        <dbReference type="HAMAP-Rule" id="MF_01225"/>
    </source>
</evidence>
<feature type="binding site" evidence="12">
    <location>
        <position position="143"/>
    </location>
    <ligand>
        <name>S-adenosyl-L-methionine</name>
        <dbReference type="ChEBI" id="CHEBI:59789"/>
    </ligand>
</feature>
<feature type="region of interest" description="Disordered" evidence="13">
    <location>
        <begin position="1"/>
        <end position="21"/>
    </location>
</feature>
<dbReference type="SFLD" id="SFLDG01067">
    <property type="entry name" value="SPASM/twitch_domain_containing"/>
    <property type="match status" value="1"/>
</dbReference>
<feature type="binding site" evidence="12">
    <location>
        <position position="283"/>
    </location>
    <ligand>
        <name>[4Fe-4S] cluster</name>
        <dbReference type="ChEBI" id="CHEBI:49883"/>
        <label>2</label>
        <note>4Fe-4S-substrate</note>
    </ligand>
</feature>
<feature type="binding site" evidence="12">
    <location>
        <position position="39"/>
    </location>
    <ligand>
        <name>GTP</name>
        <dbReference type="ChEBI" id="CHEBI:37565"/>
    </ligand>
</feature>
<organism evidence="15 16">
    <name type="scientific">Igneacidithiobacillus copahuensis</name>
    <dbReference type="NCBI Taxonomy" id="2724909"/>
    <lineage>
        <taxon>Bacteria</taxon>
        <taxon>Pseudomonadati</taxon>
        <taxon>Pseudomonadota</taxon>
        <taxon>Acidithiobacillia</taxon>
        <taxon>Acidithiobacillales</taxon>
        <taxon>Acidithiobacillaceae</taxon>
        <taxon>Igneacidithiobacillus</taxon>
    </lineage>
</organism>
<comment type="caution">
    <text evidence="15">The sequence shown here is derived from an EMBL/GenBank/DDBJ whole genome shotgun (WGS) entry which is preliminary data.</text>
</comment>
<keyword evidence="10 12" id="KW-0456">Lyase</keyword>
<evidence type="ECO:0000256" key="9">
    <source>
        <dbReference type="ARBA" id="ARBA00023150"/>
    </source>
</evidence>
<dbReference type="InterPro" id="IPR007197">
    <property type="entry name" value="rSAM"/>
</dbReference>
<sequence>MVVSAADKHSYGNSSGQVSSLPKTGELWDQYGRRITYLRLSLTEHCNFRCQYCSPAEGTPYFEREEHLRPDEVHLVLRSFQALGLQHLRFTGGEPLIHPHLLAHVRYANELGIGKISLSSNGYLLDRLAESLAQAGLNSLNISLDTLDPDKFRQVTRGGTLPRVLRGIDAARAAGIPRIKINTVLLRSINGSELASLVDYAVARGLEIRFIETMPLGSAGSGSQEQDYLSASEARGIIERAFGSLLPLANSRDQGPARRYTLPGGYGSIGFITPISDNFCATCNRVRLTATGRLVFCLGQEAGMELRPLLRSGMGMVELGKAIAQGIWQDKPERHVFDQDRKRSSKIFMMRLGG</sequence>
<dbReference type="GO" id="GO:0006777">
    <property type="term" value="P:Mo-molybdopterin cofactor biosynthetic process"/>
    <property type="evidence" value="ECO:0007669"/>
    <property type="project" value="UniProtKB-UniRule"/>
</dbReference>
<dbReference type="NCBIfam" id="TIGR02666">
    <property type="entry name" value="moaA"/>
    <property type="match status" value="1"/>
</dbReference>
<dbReference type="EC" id="4.1.99.22" evidence="1 12"/>
<dbReference type="InterPro" id="IPR013785">
    <property type="entry name" value="Aldolase_TIM"/>
</dbReference>
<feature type="binding site" evidence="12">
    <location>
        <position position="89"/>
    </location>
    <ligand>
        <name>GTP</name>
        <dbReference type="ChEBI" id="CHEBI:37565"/>
    </ligand>
</feature>
<comment type="cofactor">
    <cofactor evidence="12">
        <name>[4Fe-4S] cluster</name>
        <dbReference type="ChEBI" id="CHEBI:49883"/>
    </cofactor>
    <text evidence="12">Binds 2 [4Fe-4S] clusters. Binds 1 [4Fe-4S] cluster coordinated with 3 cysteines and an exchangeable S-adenosyl-L-methionine and 1 [4Fe-4S] cluster coordinated with 3 cysteines and the GTP-derived substrate.</text>
</comment>
<dbReference type="Pfam" id="PF04055">
    <property type="entry name" value="Radical_SAM"/>
    <property type="match status" value="1"/>
</dbReference>
<keyword evidence="5 12" id="KW-0547">Nucleotide-binding</keyword>
<feature type="binding site" evidence="12">
    <location>
        <position position="93"/>
    </location>
    <ligand>
        <name>S-adenosyl-L-methionine</name>
        <dbReference type="ChEBI" id="CHEBI:59789"/>
    </ligand>
</feature>
<dbReference type="GO" id="GO:0061799">
    <property type="term" value="F:cyclic pyranopterin monophosphate synthase activity"/>
    <property type="evidence" value="ECO:0007669"/>
    <property type="project" value="TreeGrafter"/>
</dbReference>
<dbReference type="PROSITE" id="PS51918">
    <property type="entry name" value="RADICAL_SAM"/>
    <property type="match status" value="1"/>
</dbReference>
<feature type="binding site" evidence="12">
    <location>
        <position position="53"/>
    </location>
    <ligand>
        <name>[4Fe-4S] cluster</name>
        <dbReference type="ChEBI" id="CHEBI:49883"/>
        <label>1</label>
        <note>4Fe-4S-S-AdoMet</note>
    </ligand>
</feature>
<keyword evidence="4 12" id="KW-0479">Metal-binding</keyword>
<protein>
    <recommendedName>
        <fullName evidence="1 12">GTP 3',8-cyclase</fullName>
        <ecNumber evidence="1 12">4.1.99.22</ecNumber>
    </recommendedName>
    <alternativeName>
        <fullName evidence="12">Molybdenum cofactor biosynthesis protein A</fullName>
    </alternativeName>
</protein>
<dbReference type="InterPro" id="IPR010505">
    <property type="entry name" value="MoaA_twitch"/>
</dbReference>
<comment type="function">
    <text evidence="12">Catalyzes the cyclization of GTP to (8S)-3',8-cyclo-7,8-dihydroguanosine 5'-triphosphate.</text>
</comment>
<feature type="domain" description="Radical SAM core" evidence="14">
    <location>
        <begin position="30"/>
        <end position="256"/>
    </location>
</feature>
<feature type="binding site" evidence="12">
    <location>
        <position position="50"/>
    </location>
    <ligand>
        <name>[4Fe-4S] cluster</name>
        <dbReference type="ChEBI" id="CHEBI:49883"/>
        <label>1</label>
        <note>4Fe-4S-S-AdoMet</note>
    </ligand>
</feature>
<dbReference type="GO" id="GO:0046872">
    <property type="term" value="F:metal ion binding"/>
    <property type="evidence" value="ECO:0007669"/>
    <property type="project" value="UniProtKB-KW"/>
</dbReference>
<keyword evidence="7 12" id="KW-0411">Iron-sulfur</keyword>
<dbReference type="HAMAP" id="MF_01225_B">
    <property type="entry name" value="MoaA_B"/>
    <property type="match status" value="1"/>
</dbReference>
<evidence type="ECO:0000313" key="16">
    <source>
        <dbReference type="Proteomes" id="UP001197378"/>
    </source>
</evidence>
<evidence type="ECO:0000256" key="3">
    <source>
        <dbReference type="ARBA" id="ARBA00022691"/>
    </source>
</evidence>
<comment type="pathway">
    <text evidence="12">Cofactor biosynthesis; molybdopterin biosynthesis.</text>
</comment>
<keyword evidence="8 12" id="KW-0342">GTP-binding</keyword>
<accession>A0AAE3CJX7</accession>
<evidence type="ECO:0000256" key="13">
    <source>
        <dbReference type="SAM" id="MobiDB-lite"/>
    </source>
</evidence>
<evidence type="ECO:0000256" key="8">
    <source>
        <dbReference type="ARBA" id="ARBA00023134"/>
    </source>
</evidence>
<evidence type="ECO:0000256" key="6">
    <source>
        <dbReference type="ARBA" id="ARBA00023004"/>
    </source>
</evidence>
<dbReference type="SUPFAM" id="SSF102114">
    <property type="entry name" value="Radical SAM enzymes"/>
    <property type="match status" value="1"/>
</dbReference>
<evidence type="ECO:0000313" key="15">
    <source>
        <dbReference type="EMBL" id="MBU2788283.1"/>
    </source>
</evidence>
<gene>
    <name evidence="12 15" type="primary">moaA</name>
    <name evidence="15" type="ORF">HFQ13_08710</name>
</gene>